<evidence type="ECO:0000313" key="2">
    <source>
        <dbReference type="EMBL" id="MPN62949.1"/>
    </source>
</evidence>
<feature type="transmembrane region" description="Helical" evidence="1">
    <location>
        <begin position="34"/>
        <end position="60"/>
    </location>
</feature>
<keyword evidence="1" id="KW-0472">Membrane</keyword>
<evidence type="ECO:0000256" key="1">
    <source>
        <dbReference type="SAM" id="Phobius"/>
    </source>
</evidence>
<proteinExistence type="predicted"/>
<protein>
    <submittedName>
        <fullName evidence="2">Uncharacterized protein</fullName>
    </submittedName>
</protein>
<name>A0A645JJQ8_9ZZZZ</name>
<sequence length="76" mass="8343">MQHDKPQGESHLRDSCTHLFNAARLLKDKSFNSFQVMILSLIKLLEIVAIIAIGGGAAVIGPQPGTWKRPNDCLCQ</sequence>
<accession>A0A645JJQ8</accession>
<gene>
    <name evidence="2" type="ORF">SDC9_210702</name>
</gene>
<dbReference type="AlphaFoldDB" id="A0A645JJQ8"/>
<comment type="caution">
    <text evidence="2">The sequence shown here is derived from an EMBL/GenBank/DDBJ whole genome shotgun (WGS) entry which is preliminary data.</text>
</comment>
<keyword evidence="1" id="KW-1133">Transmembrane helix</keyword>
<dbReference type="EMBL" id="VSSQ01141666">
    <property type="protein sequence ID" value="MPN62949.1"/>
    <property type="molecule type" value="Genomic_DNA"/>
</dbReference>
<keyword evidence="1" id="KW-0812">Transmembrane</keyword>
<reference evidence="2" key="1">
    <citation type="submission" date="2019-08" db="EMBL/GenBank/DDBJ databases">
        <authorList>
            <person name="Kucharzyk K."/>
            <person name="Murdoch R.W."/>
            <person name="Higgins S."/>
            <person name="Loffler F."/>
        </authorList>
    </citation>
    <scope>NUCLEOTIDE SEQUENCE</scope>
</reference>
<organism evidence="2">
    <name type="scientific">bioreactor metagenome</name>
    <dbReference type="NCBI Taxonomy" id="1076179"/>
    <lineage>
        <taxon>unclassified sequences</taxon>
        <taxon>metagenomes</taxon>
        <taxon>ecological metagenomes</taxon>
    </lineage>
</organism>